<sequence length="435" mass="47021">MALGGVFMIDTDGNIGRDSEPISDAICGLLFDISGQTGFWTTGAGATLAGTFKDTVVEFNSLDEVKESGLKAYSGTGDFLFGVPYYHIKHFFDINPAGRLYVAFADCKDDWNALIDMQRAANGDISQFGVWTEQSLWRETDAEAETYALNIVADIQAVAYSLANDYYAPAPVVLNANTAKVKTASGTNDTVVLSKIPSCLGKNRYVSVFLGQGIDTDVKAMHLAVTSATPVGNVGAALGCLSVANVGECIGHVQPYNLQAYFPDIEMGFGDVTKAEGGYKNTMRYSSLSRRNLDTLDTLGYNMLIKYMGYGSNVYFSDDKTCSDGDYNTISRNRVINKSRRGVRMALLPYVNSPIKIDPTNGTLSASQITVFENRVKDVLNAMVSANEIAAVASVSIPAGQNILKNDMLKIRYSLIPLGKSKRIEVTEGLAISQQ</sequence>
<dbReference type="InterPro" id="IPR019694">
    <property type="entry name" value="Phage_HP1_Orf23"/>
</dbReference>
<name>A0A8S5RA29_9VIRU</name>
<dbReference type="Pfam" id="PF10758">
    <property type="entry name" value="DUF2586"/>
    <property type="match status" value="1"/>
</dbReference>
<accession>A0A8S5RA29</accession>
<evidence type="ECO:0000313" key="1">
    <source>
        <dbReference type="EMBL" id="DAE28224.1"/>
    </source>
</evidence>
<dbReference type="EMBL" id="BK059083">
    <property type="protein sequence ID" value="DAE28224.1"/>
    <property type="molecule type" value="Genomic_DNA"/>
</dbReference>
<reference evidence="1" key="1">
    <citation type="journal article" date="2021" name="Proc. Natl. Acad. Sci. U.S.A.">
        <title>A Catalog of Tens of Thousands of Viruses from Human Metagenomes Reveals Hidden Associations with Chronic Diseases.</title>
        <authorList>
            <person name="Tisza M.J."/>
            <person name="Buck C.B."/>
        </authorList>
    </citation>
    <scope>NUCLEOTIDE SEQUENCE</scope>
    <source>
        <strain evidence="1">CtuZj11</strain>
    </source>
</reference>
<proteinExistence type="predicted"/>
<protein>
    <submittedName>
        <fullName evidence="1">Tail sheath protein</fullName>
    </submittedName>
</protein>
<organism evidence="1">
    <name type="scientific">virus sp. ctuZj11</name>
    <dbReference type="NCBI Taxonomy" id="2825825"/>
    <lineage>
        <taxon>Viruses</taxon>
    </lineage>
</organism>